<reference evidence="1 2" key="1">
    <citation type="submission" date="2021-02" db="EMBL/GenBank/DDBJ databases">
        <title>De Novo genome assembly of isolated myxobacteria.</title>
        <authorList>
            <person name="Stevens D.C."/>
        </authorList>
    </citation>
    <scope>NUCLEOTIDE SEQUENCE [LARGE SCALE GENOMIC DNA]</scope>
    <source>
        <strain evidence="1 2">SCHIC003</strain>
    </source>
</reference>
<protein>
    <submittedName>
        <fullName evidence="1">Uncharacterized protein</fullName>
    </submittedName>
</protein>
<organism evidence="1 2">
    <name type="scientific">Myxococcus landrumensis</name>
    <dbReference type="NCBI Taxonomy" id="2813577"/>
    <lineage>
        <taxon>Bacteria</taxon>
        <taxon>Pseudomonadati</taxon>
        <taxon>Myxococcota</taxon>
        <taxon>Myxococcia</taxon>
        <taxon>Myxococcales</taxon>
        <taxon>Cystobacterineae</taxon>
        <taxon>Myxococcaceae</taxon>
        <taxon>Myxococcus</taxon>
    </lineage>
</organism>
<gene>
    <name evidence="1" type="ORF">JY572_22620</name>
</gene>
<name>A0ABX7N0J1_9BACT</name>
<accession>A0ABX7N0J1</accession>
<evidence type="ECO:0000313" key="1">
    <source>
        <dbReference type="EMBL" id="QSQ11215.1"/>
    </source>
</evidence>
<proteinExistence type="predicted"/>
<dbReference type="EMBL" id="CP071091">
    <property type="protein sequence ID" value="QSQ11215.1"/>
    <property type="molecule type" value="Genomic_DNA"/>
</dbReference>
<dbReference type="InterPro" id="IPR045920">
    <property type="entry name" value="DUF6339"/>
</dbReference>
<keyword evidence="2" id="KW-1185">Reference proteome</keyword>
<evidence type="ECO:0000313" key="2">
    <source>
        <dbReference type="Proteomes" id="UP000663090"/>
    </source>
</evidence>
<dbReference type="Pfam" id="PF19866">
    <property type="entry name" value="DUF6339"/>
    <property type="match status" value="1"/>
</dbReference>
<dbReference type="RefSeq" id="WP_206712972.1">
    <property type="nucleotide sequence ID" value="NZ_CP071091.1"/>
</dbReference>
<dbReference type="Proteomes" id="UP000663090">
    <property type="component" value="Chromosome"/>
</dbReference>
<sequence>MANLKVLADTDVQKLKDRLKTKEGISAYRKEPFLLGDATLLDSAITVVDQVPELPVPEGRPLKASSDLDNSIRVYEWLGPLDEVTATDSRLWVHLTHTLFHHYSIERWPLPEEEDKAYRHISSHWFVQGRGLGALRRNSVARLWWAVHLTRAPWERDVSLGSFKSTDPYVYTRVLLANQDVYQGLLERDFGVNLRTLTAMLEVIRRDPANRATSPFATAITKTVNLQSAYRELAMVPFEALVTSLEKTASEMEANRR</sequence>